<keyword evidence="2" id="KW-1185">Reference proteome</keyword>
<proteinExistence type="predicted"/>
<comment type="caution">
    <text evidence="1">The sequence shown here is derived from an EMBL/GenBank/DDBJ whole genome shotgun (WGS) entry which is preliminary data.</text>
</comment>
<reference evidence="1 2" key="1">
    <citation type="submission" date="2019-11" db="EMBL/GenBank/DDBJ databases">
        <title>Whole genome sequence of Haloferax sp. MBLA0078.</title>
        <authorList>
            <person name="Seo M.-J."/>
            <person name="Cho E.-S."/>
        </authorList>
    </citation>
    <scope>NUCLEOTIDE SEQUENCE [LARGE SCALE GENOMIC DNA]</scope>
    <source>
        <strain evidence="1 2">MBLA0078</strain>
    </source>
</reference>
<evidence type="ECO:0000313" key="1">
    <source>
        <dbReference type="EMBL" id="MRW97242.1"/>
    </source>
</evidence>
<organism evidence="1 2">
    <name type="scientific">Haloferax marinum</name>
    <dbReference type="NCBI Taxonomy" id="2666143"/>
    <lineage>
        <taxon>Archaea</taxon>
        <taxon>Methanobacteriati</taxon>
        <taxon>Methanobacteriota</taxon>
        <taxon>Stenosarchaea group</taxon>
        <taxon>Halobacteria</taxon>
        <taxon>Halobacteriales</taxon>
        <taxon>Haloferacaceae</taxon>
        <taxon>Haloferax</taxon>
    </lineage>
</organism>
<dbReference type="OrthoDB" id="291105at2157"/>
<dbReference type="EMBL" id="WKJQ01000001">
    <property type="protein sequence ID" value="MRW97242.1"/>
    <property type="molecule type" value="Genomic_DNA"/>
</dbReference>
<dbReference type="Proteomes" id="UP000443423">
    <property type="component" value="Unassembled WGS sequence"/>
</dbReference>
<dbReference type="RefSeq" id="WP_151112372.1">
    <property type="nucleotide sequence ID" value="NZ_WKJQ01000001.1"/>
</dbReference>
<sequence>MKRRNVLTAIGTLSLGVGTALGMGAVDVVSSNSDGSFRVVSPGADVRIDPADSVGADVVKNGTIDFATLEPNDLPVATVSGNGGQMVTIQVAVTATQDHDFGDILKITNNSTDSTGYDVGFTYTGFGAAVDDGSIPKTDVVQAFQFTHGASTTKTVSSDWGDAQYDPMNYVSVEAGTSETVGLKVLQTDSIANFVSGSFTGDSENAVLIDEVTAVANQQ</sequence>
<name>A0A6A8G9J3_9EURY</name>
<accession>A0A6A8G9J3</accession>
<protein>
    <submittedName>
        <fullName evidence="1">Uncharacterized protein</fullName>
    </submittedName>
</protein>
<evidence type="ECO:0000313" key="2">
    <source>
        <dbReference type="Proteomes" id="UP000443423"/>
    </source>
</evidence>
<gene>
    <name evidence="1" type="ORF">GJR99_11750</name>
</gene>
<dbReference type="AlphaFoldDB" id="A0A6A8G9J3"/>